<dbReference type="Gene3D" id="1.20.120.1490">
    <property type="match status" value="1"/>
</dbReference>
<evidence type="ECO:0000256" key="2">
    <source>
        <dbReference type="SAM" id="Phobius"/>
    </source>
</evidence>
<feature type="transmembrane region" description="Helical" evidence="2">
    <location>
        <begin position="38"/>
        <end position="59"/>
    </location>
</feature>
<dbReference type="InterPro" id="IPR012899">
    <property type="entry name" value="LTXXQ"/>
</dbReference>
<evidence type="ECO:0000313" key="3">
    <source>
        <dbReference type="EMBL" id="AKJ28057.1"/>
    </source>
</evidence>
<dbReference type="RefSeq" id="WP_053013392.1">
    <property type="nucleotide sequence ID" value="NZ_CP011371.1"/>
</dbReference>
<dbReference type="CDD" id="cd09916">
    <property type="entry name" value="CpxP_like"/>
    <property type="match status" value="1"/>
</dbReference>
<name>A0A0G3BFG1_9BURK</name>
<protein>
    <recommendedName>
        <fullName evidence="5">Periplasmic heavy metal sensor</fullName>
    </recommendedName>
</protein>
<dbReference type="AlphaFoldDB" id="A0A0G3BFG1"/>
<evidence type="ECO:0000313" key="4">
    <source>
        <dbReference type="Proteomes" id="UP000035352"/>
    </source>
</evidence>
<keyword evidence="2" id="KW-0812">Transmembrane</keyword>
<feature type="region of interest" description="Disordered" evidence="1">
    <location>
        <begin position="185"/>
        <end position="218"/>
    </location>
</feature>
<keyword evidence="4" id="KW-1185">Reference proteome</keyword>
<feature type="compositionally biased region" description="Basic and acidic residues" evidence="1">
    <location>
        <begin position="185"/>
        <end position="195"/>
    </location>
</feature>
<dbReference type="EMBL" id="CP011371">
    <property type="protein sequence ID" value="AKJ28057.1"/>
    <property type="molecule type" value="Genomic_DNA"/>
</dbReference>
<dbReference type="OrthoDB" id="8589301at2"/>
<feature type="compositionally biased region" description="Low complexity" evidence="1">
    <location>
        <begin position="196"/>
        <end position="218"/>
    </location>
</feature>
<gene>
    <name evidence="3" type="ORF">AAW51_1366</name>
</gene>
<proteinExistence type="predicted"/>
<organism evidence="3 4">
    <name type="scientific">Caldimonas brevitalea</name>
    <dbReference type="NCBI Taxonomy" id="413882"/>
    <lineage>
        <taxon>Bacteria</taxon>
        <taxon>Pseudomonadati</taxon>
        <taxon>Pseudomonadota</taxon>
        <taxon>Betaproteobacteria</taxon>
        <taxon>Burkholderiales</taxon>
        <taxon>Sphaerotilaceae</taxon>
        <taxon>Caldimonas</taxon>
    </lineage>
</organism>
<evidence type="ECO:0000256" key="1">
    <source>
        <dbReference type="SAM" id="MobiDB-lite"/>
    </source>
</evidence>
<sequence length="218" mass="23725">MGVVPGHAKECIVTNSPQTGFSSSSAAASPRRRSFKGVAAGLVIGLAAAAALPVMAFGAGGPHGHHGGGHHHGSVPGVFMGSPERVERMVDRWLSSVNATDAQRAQVKQIALAAASDLKAQREAGRALRQQLQQLFAQPTVDANAVEALRQQQLAHHDQVSRRITQAMLEVSRVLTPEQRAQLVERMKQRAERWQQRQQQRQQQQQQQQQQAPAQQPN</sequence>
<dbReference type="Proteomes" id="UP000035352">
    <property type="component" value="Chromosome"/>
</dbReference>
<dbReference type="Pfam" id="PF07813">
    <property type="entry name" value="LTXXQ"/>
    <property type="match status" value="1"/>
</dbReference>
<accession>A0A0G3BFG1</accession>
<dbReference type="KEGG" id="pbh:AAW51_1366"/>
<dbReference type="GO" id="GO:0042597">
    <property type="term" value="C:periplasmic space"/>
    <property type="evidence" value="ECO:0007669"/>
    <property type="project" value="InterPro"/>
</dbReference>
<reference evidence="3 4" key="1">
    <citation type="submission" date="2015-05" db="EMBL/GenBank/DDBJ databases">
        <authorList>
            <person name="Tang B."/>
            <person name="Yu Y."/>
        </authorList>
    </citation>
    <scope>NUCLEOTIDE SEQUENCE [LARGE SCALE GENOMIC DNA]</scope>
    <source>
        <strain evidence="3 4">DSM 7029</strain>
    </source>
</reference>
<keyword evidence="2" id="KW-0472">Membrane</keyword>
<evidence type="ECO:0008006" key="5">
    <source>
        <dbReference type="Google" id="ProtNLM"/>
    </source>
</evidence>
<dbReference type="STRING" id="413882.AAW51_1366"/>
<keyword evidence="2" id="KW-1133">Transmembrane helix</keyword>